<dbReference type="RefSeq" id="WP_243555404.1">
    <property type="nucleotide sequence ID" value="NZ_CP094528.1"/>
</dbReference>
<name>A0ABY4C1U0_9MICO</name>
<dbReference type="Proteomes" id="UP000832097">
    <property type="component" value="Chromosome"/>
</dbReference>
<gene>
    <name evidence="2" type="ORF">MTO99_17575</name>
</gene>
<evidence type="ECO:0000313" key="3">
    <source>
        <dbReference type="Proteomes" id="UP000832097"/>
    </source>
</evidence>
<proteinExistence type="predicted"/>
<accession>A0ABY4C1U0</accession>
<evidence type="ECO:0000313" key="2">
    <source>
        <dbReference type="EMBL" id="UOE43946.1"/>
    </source>
</evidence>
<evidence type="ECO:0000256" key="1">
    <source>
        <dbReference type="SAM" id="MobiDB-lite"/>
    </source>
</evidence>
<reference evidence="2 3" key="1">
    <citation type="submission" date="2022-03" db="EMBL/GenBank/DDBJ databases">
        <title>Mucilaginibacter sp. isolated from the gut of Protaetia brevitarsis seulensis larvae.</title>
        <authorList>
            <person name="Won M."/>
            <person name="Kim S.-J."/>
            <person name="Kwon S.-W."/>
        </authorList>
    </citation>
    <scope>NUCLEOTIDE SEQUENCE [LARGE SCALE GENOMIC DNA]</scope>
    <source>
        <strain evidence="2 3">CFWR-12</strain>
    </source>
</reference>
<feature type="compositionally biased region" description="Low complexity" evidence="1">
    <location>
        <begin position="137"/>
        <end position="156"/>
    </location>
</feature>
<dbReference type="EMBL" id="CP094528">
    <property type="protein sequence ID" value="UOE43946.1"/>
    <property type="molecule type" value="Genomic_DNA"/>
</dbReference>
<keyword evidence="3" id="KW-1185">Reference proteome</keyword>
<organism evidence="2 3">
    <name type="scientific">Agromyces larvae</name>
    <dbReference type="NCBI Taxonomy" id="2929802"/>
    <lineage>
        <taxon>Bacteria</taxon>
        <taxon>Bacillati</taxon>
        <taxon>Actinomycetota</taxon>
        <taxon>Actinomycetes</taxon>
        <taxon>Micrococcales</taxon>
        <taxon>Microbacteriaceae</taxon>
        <taxon>Agromyces</taxon>
    </lineage>
</organism>
<sequence length="162" mass="16147">MAEEISVEPEQVFAALGVVFNRLSHLPPAEALTQTTGATGADSDAVAKFALALNRLGEQLSTTVDGIAKSMIAIGGQIREAVRHQVELDATFSDEADTITALLDGLERAYPEYAAAAAAAAASAASTAVAAAAAAASPAGTSSTAASTTPVTTSSGLTLEAR</sequence>
<feature type="region of interest" description="Disordered" evidence="1">
    <location>
        <begin position="137"/>
        <end position="162"/>
    </location>
</feature>
<protein>
    <submittedName>
        <fullName evidence="2">Uncharacterized protein</fullName>
    </submittedName>
</protein>